<dbReference type="Proteomes" id="UP000675968">
    <property type="component" value="Unassembled WGS sequence"/>
</dbReference>
<evidence type="ECO:0000256" key="3">
    <source>
        <dbReference type="ARBA" id="ARBA00023002"/>
    </source>
</evidence>
<comment type="caution">
    <text evidence="12">The sequence shown here is derived from an EMBL/GenBank/DDBJ whole genome shotgun (WGS) entry which is preliminary data.</text>
</comment>
<feature type="domain" description="Glyceraldehyde 3-phosphate dehydrogenase NAD(P) binding" evidence="11">
    <location>
        <begin position="29"/>
        <end position="184"/>
    </location>
</feature>
<evidence type="ECO:0000256" key="10">
    <source>
        <dbReference type="SAM" id="Phobius"/>
    </source>
</evidence>
<comment type="catalytic activity">
    <reaction evidence="5">
        <text>D-glyceraldehyde 3-phosphate + phosphate + NAD(+) = (2R)-3-phospho-glyceroyl phosphate + NADH + H(+)</text>
        <dbReference type="Rhea" id="RHEA:10300"/>
        <dbReference type="ChEBI" id="CHEBI:15378"/>
        <dbReference type="ChEBI" id="CHEBI:43474"/>
        <dbReference type="ChEBI" id="CHEBI:57540"/>
        <dbReference type="ChEBI" id="CHEBI:57604"/>
        <dbReference type="ChEBI" id="CHEBI:57945"/>
        <dbReference type="ChEBI" id="CHEBI:59776"/>
        <dbReference type="EC" id="1.2.1.59"/>
    </reaction>
</comment>
<evidence type="ECO:0000259" key="11">
    <source>
        <dbReference type="SMART" id="SM00846"/>
    </source>
</evidence>
<dbReference type="PIRSF" id="PIRSF000149">
    <property type="entry name" value="GAP_DH"/>
    <property type="match status" value="1"/>
</dbReference>
<evidence type="ECO:0000256" key="4">
    <source>
        <dbReference type="ARBA" id="ARBA00048067"/>
    </source>
</evidence>
<dbReference type="SUPFAM" id="SSF51735">
    <property type="entry name" value="NAD(P)-binding Rossmann-fold domains"/>
    <property type="match status" value="1"/>
</dbReference>
<evidence type="ECO:0000256" key="6">
    <source>
        <dbReference type="PIRSR" id="PIRSR000149-1"/>
    </source>
</evidence>
<dbReference type="Pfam" id="PF00044">
    <property type="entry name" value="Gp_dh_N"/>
    <property type="match status" value="1"/>
</dbReference>
<evidence type="ECO:0000256" key="2">
    <source>
        <dbReference type="ARBA" id="ARBA00022857"/>
    </source>
</evidence>
<dbReference type="InterPro" id="IPR020828">
    <property type="entry name" value="GlycerAld_3-P_DH_NAD(P)-bd"/>
</dbReference>
<dbReference type="Gene3D" id="3.30.360.10">
    <property type="entry name" value="Dihydrodipicolinate Reductase, domain 2"/>
    <property type="match status" value="1"/>
</dbReference>
<comment type="catalytic activity">
    <reaction evidence="4">
        <text>D-glyceraldehyde 3-phosphate + phosphate + NADP(+) = (2R)-3-phospho-glyceroyl phosphate + NADPH + H(+)</text>
        <dbReference type="Rhea" id="RHEA:10296"/>
        <dbReference type="ChEBI" id="CHEBI:15378"/>
        <dbReference type="ChEBI" id="CHEBI:43474"/>
        <dbReference type="ChEBI" id="CHEBI:57604"/>
        <dbReference type="ChEBI" id="CHEBI:57783"/>
        <dbReference type="ChEBI" id="CHEBI:58349"/>
        <dbReference type="ChEBI" id="CHEBI:59776"/>
        <dbReference type="EC" id="1.2.1.59"/>
    </reaction>
</comment>
<feature type="active site" description="Nucleophile" evidence="6">
    <location>
        <position position="184"/>
    </location>
</feature>
<protein>
    <recommendedName>
        <fullName evidence="1">glyceraldehyde-3-phosphate dehydrogenase (NAD(P)(+)) (phosphorylating)</fullName>
        <ecNumber evidence="1">1.2.1.59</ecNumber>
    </recommendedName>
</protein>
<proteinExistence type="inferred from homology"/>
<keyword evidence="7" id="KW-0520">NAD</keyword>
<dbReference type="Gene3D" id="3.40.50.720">
    <property type="entry name" value="NAD(P)-binding Rossmann-like Domain"/>
    <property type="match status" value="1"/>
</dbReference>
<evidence type="ECO:0000313" key="12">
    <source>
        <dbReference type="EMBL" id="MBS3061413.1"/>
    </source>
</evidence>
<comment type="similarity">
    <text evidence="9">Belongs to the glyceraldehyde-3-phosphate dehydrogenase family.</text>
</comment>
<dbReference type="SMART" id="SM00846">
    <property type="entry name" value="Gp_dh_N"/>
    <property type="match status" value="1"/>
</dbReference>
<keyword evidence="10" id="KW-0472">Membrane</keyword>
<name>A0A8T4L2D0_9ARCH</name>
<dbReference type="EC" id="1.2.1.59" evidence="1"/>
<dbReference type="AlphaFoldDB" id="A0A8T4L2D0"/>
<feature type="binding site" evidence="7">
    <location>
        <position position="152"/>
    </location>
    <ligand>
        <name>NAD(+)</name>
        <dbReference type="ChEBI" id="CHEBI:57540"/>
    </ligand>
</feature>
<accession>A0A8T4L2D0</accession>
<keyword evidence="7" id="KW-0547">Nucleotide-binding</keyword>
<feature type="binding site" evidence="7">
    <location>
        <position position="333"/>
    </location>
    <ligand>
        <name>NAD(+)</name>
        <dbReference type="ChEBI" id="CHEBI:57540"/>
    </ligand>
</feature>
<dbReference type="GO" id="GO:0051287">
    <property type="term" value="F:NAD binding"/>
    <property type="evidence" value="ECO:0007669"/>
    <property type="project" value="InterPro"/>
</dbReference>
<evidence type="ECO:0000256" key="8">
    <source>
        <dbReference type="PIRSR" id="PIRSR000149-4"/>
    </source>
</evidence>
<dbReference type="EMBL" id="JAGVWC010000009">
    <property type="protein sequence ID" value="MBS3061413.1"/>
    <property type="molecule type" value="Genomic_DNA"/>
</dbReference>
<evidence type="ECO:0000313" key="13">
    <source>
        <dbReference type="Proteomes" id="UP000675968"/>
    </source>
</evidence>
<evidence type="ECO:0000256" key="9">
    <source>
        <dbReference type="RuleBase" id="RU000397"/>
    </source>
</evidence>
<feature type="site" description="Activates thiol group during catalysis" evidence="8">
    <location>
        <position position="211"/>
    </location>
</feature>
<dbReference type="InterPro" id="IPR020831">
    <property type="entry name" value="GlycerAld/Erythrose_P_DH"/>
</dbReference>
<organism evidence="12 13">
    <name type="scientific">Candidatus Iainarchaeum sp</name>
    <dbReference type="NCBI Taxonomy" id="3101447"/>
    <lineage>
        <taxon>Archaea</taxon>
        <taxon>Candidatus Iainarchaeota</taxon>
        <taxon>Candidatus Iainarchaeia</taxon>
        <taxon>Candidatus Iainarchaeales</taxon>
        <taxon>Candidatus Iainarchaeaceae</taxon>
        <taxon>Candidatus Iainarchaeum</taxon>
    </lineage>
</organism>
<gene>
    <name evidence="12" type="ORF">J4215_02410</name>
</gene>
<dbReference type="InterPro" id="IPR036291">
    <property type="entry name" value="NAD(P)-bd_dom_sf"/>
</dbReference>
<dbReference type="PRINTS" id="PR00078">
    <property type="entry name" value="G3PDHDRGNASE"/>
</dbReference>
<dbReference type="Pfam" id="PF02800">
    <property type="entry name" value="Gp_dh_C"/>
    <property type="match status" value="1"/>
</dbReference>
<dbReference type="SUPFAM" id="SSF55347">
    <property type="entry name" value="Glyceraldehyde-3-phosphate dehydrogenase-like, C-terminal domain"/>
    <property type="match status" value="1"/>
</dbReference>
<keyword evidence="10" id="KW-1133">Transmembrane helix</keyword>
<evidence type="ECO:0000256" key="7">
    <source>
        <dbReference type="PIRSR" id="PIRSR000149-3"/>
    </source>
</evidence>
<keyword evidence="3" id="KW-0560">Oxidoreductase</keyword>
<reference evidence="12" key="1">
    <citation type="submission" date="2021-03" db="EMBL/GenBank/DDBJ databases">
        <authorList>
            <person name="Jaffe A."/>
        </authorList>
    </citation>
    <scope>NUCLEOTIDE SEQUENCE</scope>
    <source>
        <strain evidence="12">RIFCSPLOWO2_01_FULL_AR10_48_17</strain>
    </source>
</reference>
<dbReference type="InterPro" id="IPR020829">
    <property type="entry name" value="GlycerAld_3-P_DH_cat"/>
</dbReference>
<sequence length="351" mass="38861">MSSSASVGENNRFNRINVSILLNLGIGLIKVGLNGLGRFGLRLLRLWIHEKNSGKTNYEIVQINEPFSSPSQIVRNLKADAVVGPIGFPVRLIGKNTLSISNKKIGLLSESKPGLIPWSEDVSLVFECSGQFTKRKQAMQHFRKNIRKVLISATSMSADKTLIVGFNEKEYAASKHHVVSYGSCTINCFLPVAKIVHSKFGILSASASVIHNTPLNKISKPFGEILLKPCTLEYVGPKLFPVLKDFFVNYRTVPYPGVSLMDLRFVLKKKATPRQVNRIFEEASRKSLKGLVQLLKSEKDSNAFIGSSFSAIVLGKQTRVIGNQLLLSAWFDNENSATRFNDVAKIIVARL</sequence>
<evidence type="ECO:0000256" key="1">
    <source>
        <dbReference type="ARBA" id="ARBA00013024"/>
    </source>
</evidence>
<keyword evidence="2" id="KW-0521">NADP</keyword>
<dbReference type="GO" id="GO:0043891">
    <property type="term" value="F:glyceraldehyde-3-phosphate dehydrogenase [NAD(P)+] (phosphorylating) activity"/>
    <property type="evidence" value="ECO:0007669"/>
    <property type="project" value="UniProtKB-EC"/>
</dbReference>
<feature type="transmembrane region" description="Helical" evidence="10">
    <location>
        <begin position="20"/>
        <end position="41"/>
    </location>
</feature>
<keyword evidence="10" id="KW-0812">Transmembrane</keyword>
<dbReference type="PANTHER" id="PTHR43148">
    <property type="entry name" value="GLYCERALDEHYDE-3-PHOSPHATE DEHYDROGENASE 2"/>
    <property type="match status" value="1"/>
</dbReference>
<reference evidence="12" key="2">
    <citation type="submission" date="2021-05" db="EMBL/GenBank/DDBJ databases">
        <title>Protein family content uncovers lineage relationships and bacterial pathway maintenance mechanisms in DPANN archaea.</title>
        <authorList>
            <person name="Castelle C.J."/>
            <person name="Meheust R."/>
            <person name="Jaffe A.L."/>
            <person name="Seitz K."/>
            <person name="Gong X."/>
            <person name="Baker B.J."/>
            <person name="Banfield J.F."/>
        </authorList>
    </citation>
    <scope>NUCLEOTIDE SEQUENCE</scope>
    <source>
        <strain evidence="12">RIFCSPLOWO2_01_FULL_AR10_48_17</strain>
    </source>
</reference>
<evidence type="ECO:0000256" key="5">
    <source>
        <dbReference type="ARBA" id="ARBA00048853"/>
    </source>
</evidence>